<dbReference type="Proteomes" id="UP000287651">
    <property type="component" value="Unassembled WGS sequence"/>
</dbReference>
<reference evidence="3" key="2">
    <citation type="journal article" date="2018" name="Data Brief">
        <title>Genome sequence data from 17 accessions of Ensete ventricosum, a staple food crop for millions in Ethiopia.</title>
        <authorList>
            <person name="Yemataw Z."/>
            <person name="Muzemil S."/>
            <person name="Ambachew D."/>
            <person name="Tripathi L."/>
            <person name="Tesfaye K."/>
            <person name="Chala A."/>
            <person name="Farbos A."/>
            <person name="O'Neill P."/>
            <person name="Moore K."/>
            <person name="Grant M."/>
            <person name="Studholme D.J."/>
        </authorList>
    </citation>
    <scope>NUCLEOTIDE SEQUENCE [LARGE SCALE GENOMIC DNA]</scope>
    <source>
        <tissue evidence="3">Leaf</tissue>
    </source>
</reference>
<dbReference type="Proteomes" id="UP000290560">
    <property type="component" value="Unassembled WGS sequence"/>
</dbReference>
<feature type="compositionally biased region" description="Basic and acidic residues" evidence="1">
    <location>
        <begin position="1"/>
        <end position="16"/>
    </location>
</feature>
<dbReference type="AlphaFoldDB" id="A0A426XL59"/>
<evidence type="ECO:0000313" key="3">
    <source>
        <dbReference type="EMBL" id="RZR75069.1"/>
    </source>
</evidence>
<reference evidence="2" key="3">
    <citation type="submission" date="2018-09" db="EMBL/GenBank/DDBJ databases">
        <authorList>
            <person name="Harrison J."/>
            <person name="Moore K.A."/>
            <person name="Paszkiewicz K."/>
            <person name="Jones T."/>
            <person name="Grant M."/>
            <person name="Ambacheew D."/>
            <person name="Muzemil S."/>
            <person name="Studholme D."/>
        </authorList>
    </citation>
    <scope>NUCLEOTIDE SEQUENCE</scope>
</reference>
<evidence type="ECO:0000313" key="4">
    <source>
        <dbReference type="Proteomes" id="UP000287651"/>
    </source>
</evidence>
<evidence type="ECO:0000313" key="2">
    <source>
        <dbReference type="EMBL" id="RRT40214.1"/>
    </source>
</evidence>
<name>A0A426XL59_ENSVE</name>
<feature type="compositionally biased region" description="Polar residues" evidence="1">
    <location>
        <begin position="116"/>
        <end position="129"/>
    </location>
</feature>
<organism evidence="2 4">
    <name type="scientific">Ensete ventricosum</name>
    <name type="common">Abyssinian banana</name>
    <name type="synonym">Musa ensete</name>
    <dbReference type="NCBI Taxonomy" id="4639"/>
    <lineage>
        <taxon>Eukaryota</taxon>
        <taxon>Viridiplantae</taxon>
        <taxon>Streptophyta</taxon>
        <taxon>Embryophyta</taxon>
        <taxon>Tracheophyta</taxon>
        <taxon>Spermatophyta</taxon>
        <taxon>Magnoliopsida</taxon>
        <taxon>Liliopsida</taxon>
        <taxon>Zingiberales</taxon>
        <taxon>Musaceae</taxon>
        <taxon>Ensete</taxon>
    </lineage>
</organism>
<sequence>MEMTEKLIQEKTESLRVAHQLPDEMAPETPAAEKPIRATHAAPVPRFMASTECSRQRQKTAESTGRSRAMSVVNTRPIDLFGSQSLSCSVHDHVVPAKKKRTWTCKRSDLSPHCNTLNESHNSMDSTKGSLLPRSKKVVSSSNPNLRVTLHRQHRRRMSDLI</sequence>
<feature type="region of interest" description="Disordered" evidence="1">
    <location>
        <begin position="116"/>
        <end position="144"/>
    </location>
</feature>
<dbReference type="EMBL" id="KV876527">
    <property type="protein sequence ID" value="RZR75069.1"/>
    <property type="molecule type" value="Genomic_DNA"/>
</dbReference>
<feature type="region of interest" description="Disordered" evidence="1">
    <location>
        <begin position="1"/>
        <end position="38"/>
    </location>
</feature>
<accession>A0A426XL59</accession>
<reference evidence="2 4" key="1">
    <citation type="journal article" date="2014" name="Agronomy (Basel)">
        <title>A Draft Genome Sequence for Ensete ventricosum, the Drought-Tolerant Tree Against Hunger.</title>
        <authorList>
            <person name="Harrison J."/>
            <person name="Moore K.A."/>
            <person name="Paszkiewicz K."/>
            <person name="Jones T."/>
            <person name="Grant M."/>
            <person name="Ambacheew D."/>
            <person name="Muzemil S."/>
            <person name="Studholme D.J."/>
        </authorList>
    </citation>
    <scope>NUCLEOTIDE SEQUENCE [LARGE SCALE GENOMIC DNA]</scope>
</reference>
<dbReference type="EMBL" id="AMZH03019556">
    <property type="protein sequence ID" value="RRT40214.1"/>
    <property type="molecule type" value="Genomic_DNA"/>
</dbReference>
<proteinExistence type="predicted"/>
<feature type="region of interest" description="Disordered" evidence="1">
    <location>
        <begin position="50"/>
        <end position="70"/>
    </location>
</feature>
<protein>
    <submittedName>
        <fullName evidence="2">Uncharacterized protein</fullName>
    </submittedName>
</protein>
<gene>
    <name evidence="2" type="ORF">B296_00041024</name>
    <name evidence="3" type="ORF">BHM03_00048876</name>
</gene>
<evidence type="ECO:0000256" key="1">
    <source>
        <dbReference type="SAM" id="MobiDB-lite"/>
    </source>
</evidence>